<sequence length="88" mass="10534">MDGQNQLDQEIKLIHERNRRVEAEKAWELSWLRRLFISLVTYITAGIWLVLINDTSPWLKSLVPTVGYLFSTLSIPILKKWWIIHRFK</sequence>
<keyword evidence="1" id="KW-0812">Transmembrane</keyword>
<feature type="transmembrane region" description="Helical" evidence="1">
    <location>
        <begin position="58"/>
        <end position="78"/>
    </location>
</feature>
<keyword evidence="1" id="KW-1133">Transmembrane helix</keyword>
<protein>
    <submittedName>
        <fullName evidence="2">Uncharacterized protein</fullName>
    </submittedName>
</protein>
<feature type="transmembrane region" description="Helical" evidence="1">
    <location>
        <begin position="35"/>
        <end position="52"/>
    </location>
</feature>
<name>A0A1G1Y4U5_9BACT</name>
<reference evidence="2 3" key="1">
    <citation type="journal article" date="2016" name="Nat. Commun.">
        <title>Thousands of microbial genomes shed light on interconnected biogeochemical processes in an aquifer system.</title>
        <authorList>
            <person name="Anantharaman K."/>
            <person name="Brown C.T."/>
            <person name="Hug L.A."/>
            <person name="Sharon I."/>
            <person name="Castelle C.J."/>
            <person name="Probst A.J."/>
            <person name="Thomas B.C."/>
            <person name="Singh A."/>
            <person name="Wilkins M.J."/>
            <person name="Karaoz U."/>
            <person name="Brodie E.L."/>
            <person name="Williams K.H."/>
            <person name="Hubbard S.S."/>
            <person name="Banfield J.F."/>
        </authorList>
    </citation>
    <scope>NUCLEOTIDE SEQUENCE [LARGE SCALE GENOMIC DNA]</scope>
</reference>
<evidence type="ECO:0000313" key="3">
    <source>
        <dbReference type="Proteomes" id="UP000178385"/>
    </source>
</evidence>
<accession>A0A1G1Y4U5</accession>
<evidence type="ECO:0000256" key="1">
    <source>
        <dbReference type="SAM" id="Phobius"/>
    </source>
</evidence>
<dbReference type="EMBL" id="MHIG01000031">
    <property type="protein sequence ID" value="OGY46597.1"/>
    <property type="molecule type" value="Genomic_DNA"/>
</dbReference>
<comment type="caution">
    <text evidence="2">The sequence shown here is derived from an EMBL/GenBank/DDBJ whole genome shotgun (WGS) entry which is preliminary data.</text>
</comment>
<keyword evidence="1" id="KW-0472">Membrane</keyword>
<evidence type="ECO:0000313" key="2">
    <source>
        <dbReference type="EMBL" id="OGY46597.1"/>
    </source>
</evidence>
<gene>
    <name evidence="2" type="ORF">A2840_02825</name>
</gene>
<proteinExistence type="predicted"/>
<organism evidence="2 3">
    <name type="scientific">Candidatus Buchananbacteria bacterium RIFCSPHIGHO2_01_FULL_47_11b</name>
    <dbReference type="NCBI Taxonomy" id="1797537"/>
    <lineage>
        <taxon>Bacteria</taxon>
        <taxon>Candidatus Buchananiibacteriota</taxon>
    </lineage>
</organism>
<dbReference type="Proteomes" id="UP000178385">
    <property type="component" value="Unassembled WGS sequence"/>
</dbReference>
<dbReference type="AlphaFoldDB" id="A0A1G1Y4U5"/>